<dbReference type="InterPro" id="IPR001841">
    <property type="entry name" value="Znf_RING"/>
</dbReference>
<evidence type="ECO:0008006" key="10">
    <source>
        <dbReference type="Google" id="ProtNLM"/>
    </source>
</evidence>
<keyword evidence="9" id="KW-1185">Reference proteome</keyword>
<evidence type="ECO:0000313" key="8">
    <source>
        <dbReference type="EMBL" id="KAF9332879.1"/>
    </source>
</evidence>
<keyword evidence="1" id="KW-0479">Metal-binding</keyword>
<evidence type="ECO:0000256" key="2">
    <source>
        <dbReference type="ARBA" id="ARBA00022771"/>
    </source>
</evidence>
<dbReference type="InterPro" id="IPR017907">
    <property type="entry name" value="Znf_RING_CS"/>
</dbReference>
<feature type="compositionally biased region" description="Polar residues" evidence="5">
    <location>
        <begin position="198"/>
        <end position="210"/>
    </location>
</feature>
<keyword evidence="2 4" id="KW-0863">Zinc-finger</keyword>
<dbReference type="Proteomes" id="UP000696485">
    <property type="component" value="Unassembled WGS sequence"/>
</dbReference>
<dbReference type="AlphaFoldDB" id="A0A9P5VMU2"/>
<name>A0A9P5VMU2_9FUNG</name>
<dbReference type="PROSITE" id="PS50089">
    <property type="entry name" value="ZF_RING_2"/>
    <property type="match status" value="1"/>
</dbReference>
<evidence type="ECO:0000256" key="1">
    <source>
        <dbReference type="ARBA" id="ARBA00022723"/>
    </source>
</evidence>
<protein>
    <recommendedName>
        <fullName evidence="10">SPX domain-containing protein</fullName>
    </recommendedName>
</protein>
<dbReference type="CDD" id="cd23137">
    <property type="entry name" value="RING-HC_TRY3-like"/>
    <property type="match status" value="1"/>
</dbReference>
<accession>A0A9P5VMU2</accession>
<sequence length="636" mass="70512">MKFGKALETNAEAMPEGWRPYVIHYKALKKKINAIVQELEDRGLPSPIIKNLLSKSMNGDTNRMEYSFDEDKEHLKTCIKVVLDDLEPSITEYGPEPLSQEDQLSRLLAHELAFLNTSASSSTSDLHEQLALSEDGDTAQDKDGEHGTKSPRPGRIGLGLHALQDRDTEDEDDDNAYSEASSDDAFPALPNEGHDPNHQTAHGPTLSTWAAGTPSLSMSTISSENSSVSSSSSSSACTSPTSPLSSSPSSPPPELSSPVSPSSSPNNKAHRLSFVPSPSPLSQPPIQSGVEGESSGSASKEEMETVVTSGAKLGKAPRPSPSNTRITTTEEDGKRVLVIELTADTAFFDQLGEEVSQLSKLQQSNKQEFESKVEDLSKMLTVVSSPQNKDMYTWREILNLYLDAQVFVGDQETDRSTRSSEKAQKQLQWFLKEMERSKLIQRFKLPKSKVAFNTFFQLNSELITMKQFKELNQMAMTKILKKHDKRTNLLASSGFPKHLQNEPFYNDNISKSLTYTIGCQLVSIIPQPDDYACPICMSVAWKPIRLNCSHVFCVRCLIKAQRKKMVHCPVCRQHNSVLDADASNLDVSLMNFLKLYFPKEIKEKRKDSSREQAAEELEAITGQRWTDAPEGACVIM</sequence>
<dbReference type="Pfam" id="PF03105">
    <property type="entry name" value="SPX"/>
    <property type="match status" value="1"/>
</dbReference>
<dbReference type="EMBL" id="JAAAUY010000234">
    <property type="protein sequence ID" value="KAF9332879.1"/>
    <property type="molecule type" value="Genomic_DNA"/>
</dbReference>
<dbReference type="InterPro" id="IPR018957">
    <property type="entry name" value="Znf_C3HC4_RING-type"/>
</dbReference>
<feature type="domain" description="RING-type" evidence="6">
    <location>
        <begin position="533"/>
        <end position="572"/>
    </location>
</feature>
<dbReference type="InterPro" id="IPR013083">
    <property type="entry name" value="Znf_RING/FYVE/PHD"/>
</dbReference>
<feature type="domain" description="SPX" evidence="7">
    <location>
        <begin position="1"/>
        <end position="497"/>
    </location>
</feature>
<gene>
    <name evidence="8" type="ORF">BG006_004242</name>
</gene>
<dbReference type="PANTHER" id="PTHR23327:SF51">
    <property type="entry name" value="TRANSCRIPTIONAL REGULATOR OF YEAST FORM ADHERENCE 3"/>
    <property type="match status" value="1"/>
</dbReference>
<dbReference type="PROSITE" id="PS00518">
    <property type="entry name" value="ZF_RING_1"/>
    <property type="match status" value="1"/>
</dbReference>
<feature type="compositionally biased region" description="Acidic residues" evidence="5">
    <location>
        <begin position="167"/>
        <end position="176"/>
    </location>
</feature>
<feature type="region of interest" description="Disordered" evidence="5">
    <location>
        <begin position="134"/>
        <end position="329"/>
    </location>
</feature>
<evidence type="ECO:0000256" key="5">
    <source>
        <dbReference type="SAM" id="MobiDB-lite"/>
    </source>
</evidence>
<comment type="caution">
    <text evidence="8">The sequence shown here is derived from an EMBL/GenBank/DDBJ whole genome shotgun (WGS) entry which is preliminary data.</text>
</comment>
<dbReference type="Gene3D" id="3.30.40.10">
    <property type="entry name" value="Zinc/RING finger domain, C3HC4 (zinc finger)"/>
    <property type="match status" value="1"/>
</dbReference>
<organism evidence="8 9">
    <name type="scientific">Podila minutissima</name>
    <dbReference type="NCBI Taxonomy" id="64525"/>
    <lineage>
        <taxon>Eukaryota</taxon>
        <taxon>Fungi</taxon>
        <taxon>Fungi incertae sedis</taxon>
        <taxon>Mucoromycota</taxon>
        <taxon>Mortierellomycotina</taxon>
        <taxon>Mortierellomycetes</taxon>
        <taxon>Mortierellales</taxon>
        <taxon>Mortierellaceae</taxon>
        <taxon>Podila</taxon>
    </lineage>
</organism>
<dbReference type="Pfam" id="PF00097">
    <property type="entry name" value="zf-C3HC4"/>
    <property type="match status" value="1"/>
</dbReference>
<dbReference type="SMART" id="SM00184">
    <property type="entry name" value="RING"/>
    <property type="match status" value="1"/>
</dbReference>
<dbReference type="InterPro" id="IPR004331">
    <property type="entry name" value="SPX_dom"/>
</dbReference>
<feature type="compositionally biased region" description="Low complexity" evidence="5">
    <location>
        <begin position="215"/>
        <end position="248"/>
    </location>
</feature>
<dbReference type="PROSITE" id="PS51382">
    <property type="entry name" value="SPX"/>
    <property type="match status" value="1"/>
</dbReference>
<keyword evidence="3" id="KW-0862">Zinc</keyword>
<evidence type="ECO:0000256" key="4">
    <source>
        <dbReference type="PROSITE-ProRule" id="PRU00175"/>
    </source>
</evidence>
<proteinExistence type="predicted"/>
<feature type="compositionally biased region" description="Low complexity" evidence="5">
    <location>
        <begin position="284"/>
        <end position="298"/>
    </location>
</feature>
<evidence type="ECO:0000259" key="7">
    <source>
        <dbReference type="PROSITE" id="PS51382"/>
    </source>
</evidence>
<evidence type="ECO:0000256" key="3">
    <source>
        <dbReference type="ARBA" id="ARBA00022833"/>
    </source>
</evidence>
<feature type="compositionally biased region" description="Basic and acidic residues" evidence="5">
    <location>
        <begin position="139"/>
        <end position="148"/>
    </location>
</feature>
<reference evidence="8" key="1">
    <citation type="journal article" date="2020" name="Fungal Divers.">
        <title>Resolving the Mortierellaceae phylogeny through synthesis of multi-gene phylogenetics and phylogenomics.</title>
        <authorList>
            <person name="Vandepol N."/>
            <person name="Liber J."/>
            <person name="Desiro A."/>
            <person name="Na H."/>
            <person name="Kennedy M."/>
            <person name="Barry K."/>
            <person name="Grigoriev I.V."/>
            <person name="Miller A.N."/>
            <person name="O'Donnell K."/>
            <person name="Stajich J.E."/>
            <person name="Bonito G."/>
        </authorList>
    </citation>
    <scope>NUCLEOTIDE SEQUENCE</scope>
    <source>
        <strain evidence="8">NVP1</strain>
    </source>
</reference>
<evidence type="ECO:0000313" key="9">
    <source>
        <dbReference type="Proteomes" id="UP000696485"/>
    </source>
</evidence>
<evidence type="ECO:0000259" key="6">
    <source>
        <dbReference type="PROSITE" id="PS50089"/>
    </source>
</evidence>
<dbReference type="SUPFAM" id="SSF57850">
    <property type="entry name" value="RING/U-box"/>
    <property type="match status" value="1"/>
</dbReference>
<feature type="compositionally biased region" description="Low complexity" evidence="5">
    <location>
        <begin position="256"/>
        <end position="265"/>
    </location>
</feature>
<dbReference type="GO" id="GO:0008270">
    <property type="term" value="F:zinc ion binding"/>
    <property type="evidence" value="ECO:0007669"/>
    <property type="project" value="UniProtKB-KW"/>
</dbReference>
<dbReference type="PANTHER" id="PTHR23327">
    <property type="entry name" value="RING FINGER PROTEIN 127"/>
    <property type="match status" value="1"/>
</dbReference>